<dbReference type="OrthoDB" id="48314at2759"/>
<dbReference type="SUPFAM" id="SSF48403">
    <property type="entry name" value="Ankyrin repeat"/>
    <property type="match status" value="2"/>
</dbReference>
<dbReference type="Pfam" id="PF12796">
    <property type="entry name" value="Ank_2"/>
    <property type="match status" value="2"/>
</dbReference>
<dbReference type="SMART" id="SM00248">
    <property type="entry name" value="ANK"/>
    <property type="match status" value="6"/>
</dbReference>
<accession>A0A0L8GX69</accession>
<feature type="repeat" description="ANK" evidence="1">
    <location>
        <begin position="155"/>
        <end position="187"/>
    </location>
</feature>
<evidence type="ECO:0000256" key="2">
    <source>
        <dbReference type="SAM" id="MobiDB-lite"/>
    </source>
</evidence>
<protein>
    <submittedName>
        <fullName evidence="3">Uncharacterized protein</fullName>
    </submittedName>
</protein>
<organism evidence="3">
    <name type="scientific">Octopus bimaculoides</name>
    <name type="common">California two-spotted octopus</name>
    <dbReference type="NCBI Taxonomy" id="37653"/>
    <lineage>
        <taxon>Eukaryota</taxon>
        <taxon>Metazoa</taxon>
        <taxon>Spiralia</taxon>
        <taxon>Lophotrochozoa</taxon>
        <taxon>Mollusca</taxon>
        <taxon>Cephalopoda</taxon>
        <taxon>Coleoidea</taxon>
        <taxon>Octopodiformes</taxon>
        <taxon>Octopoda</taxon>
        <taxon>Incirrata</taxon>
        <taxon>Octopodidae</taxon>
        <taxon>Octopus</taxon>
    </lineage>
</organism>
<sequence>MIHMADCWKIDTLFEDLCQENTYYDILSSTQLSEKLKNIYIDYQDKSSWKINCDIFNENFVSAAKGTLDLNDSRKLWNLTPFLVELQKHSLKHSFKQDLINVNAIFQYNREKFLGKGIMEKSSETLLKSTFTGDQELVEAILEENIVSPDVSDRYGLHSLIIATSIGNDEIIELLLNCGANVNQLSDEGCSALTVGIIHCYPYYLFPKNIQIHKQGYLPNYSVGRENEKPCIPLCYSNIFDMNDTLFWPESIDNSVDIPSQTSATIISKVMAVENKSNQWQESAVINTLLPKKQNYQQKDSNYVRKSFPDNNKSSPNMPIYEQASDDRNTKSLTLQTDYAGNKVIDVKDASEAYVELKADESASKLEGKRGKSETLTVPGISLKFTSSSSKLPKKVSFKDSSKGEFNINDNKYRTCVNLLLQRGADPNAAYYPWPVLYFAIRASDVEMVRTLLLKNASTSFSLSDAEGGVTPLHVACGMPGKEGIQMTELLLNSLADANARAALDGSYMNTALRDEWQFDSISPDSKSVLGGRTPLHIACARNDNYEDAAAVVKLLLEKKANPNVSTNGFSPLALAIAWGNKLAVEELLNNGADPNMELTHGVGNSLCVAVTTQFEEQWNLENRFELIETLLKYGANILTEVPTGSKRVQSSVVDYAHYMFNLVSFITLSPYLLQLGILLHTASLLGALTPSTPSMEYYSSMALWFSRIIRS</sequence>
<feature type="region of interest" description="Disordered" evidence="2">
    <location>
        <begin position="300"/>
        <end position="328"/>
    </location>
</feature>
<evidence type="ECO:0000313" key="3">
    <source>
        <dbReference type="EMBL" id="KOF81573.1"/>
    </source>
</evidence>
<reference evidence="3" key="1">
    <citation type="submission" date="2015-07" db="EMBL/GenBank/DDBJ databases">
        <title>MeaNS - Measles Nucleotide Surveillance Program.</title>
        <authorList>
            <person name="Tran T."/>
            <person name="Druce J."/>
        </authorList>
    </citation>
    <scope>NUCLEOTIDE SEQUENCE</scope>
    <source>
        <strain evidence="3">UCB-OBI-ISO-001</strain>
        <tissue evidence="3">Gonad</tissue>
    </source>
</reference>
<dbReference type="EMBL" id="KQ420031">
    <property type="protein sequence ID" value="KOF81573.1"/>
    <property type="molecule type" value="Genomic_DNA"/>
</dbReference>
<dbReference type="PANTHER" id="PTHR15897">
    <property type="entry name" value="ANKYRIN REPEAT AND MYND DOMAIN PROTEIN 1"/>
    <property type="match status" value="1"/>
</dbReference>
<feature type="repeat" description="ANK" evidence="1">
    <location>
        <begin position="568"/>
        <end position="600"/>
    </location>
</feature>
<dbReference type="Gene3D" id="1.25.40.20">
    <property type="entry name" value="Ankyrin repeat-containing domain"/>
    <property type="match status" value="3"/>
</dbReference>
<evidence type="ECO:0000256" key="1">
    <source>
        <dbReference type="PROSITE-ProRule" id="PRU00023"/>
    </source>
</evidence>
<dbReference type="AlphaFoldDB" id="A0A0L8GX69"/>
<dbReference type="InterPro" id="IPR036770">
    <property type="entry name" value="Ankyrin_rpt-contain_sf"/>
</dbReference>
<dbReference type="STRING" id="37653.A0A0L8GX69"/>
<proteinExistence type="predicted"/>
<dbReference type="InterPro" id="IPR002110">
    <property type="entry name" value="Ankyrin_rpt"/>
</dbReference>
<dbReference type="PROSITE" id="PS50088">
    <property type="entry name" value="ANK_REPEAT"/>
    <property type="match status" value="4"/>
</dbReference>
<dbReference type="PROSITE" id="PS50297">
    <property type="entry name" value="ANK_REP_REGION"/>
    <property type="match status" value="3"/>
</dbReference>
<dbReference type="Pfam" id="PF00023">
    <property type="entry name" value="Ank"/>
    <property type="match status" value="1"/>
</dbReference>
<dbReference type="InterPro" id="IPR053064">
    <property type="entry name" value="Ankyrin-MYND_domain-protein"/>
</dbReference>
<keyword evidence="1" id="KW-0040">ANK repeat</keyword>
<dbReference type="PANTHER" id="PTHR15897:SF2">
    <property type="entry name" value="ANKYRIN REPEAT AND MYND DOMAIN-CONTAINING PROTEIN 1"/>
    <property type="match status" value="1"/>
</dbReference>
<feature type="repeat" description="ANK" evidence="1">
    <location>
        <begin position="531"/>
        <end position="568"/>
    </location>
</feature>
<gene>
    <name evidence="3" type="ORF">OCBIM_22026347mg</name>
</gene>
<name>A0A0L8GX69_OCTBM</name>
<feature type="repeat" description="ANK" evidence="1">
    <location>
        <begin position="468"/>
        <end position="503"/>
    </location>
</feature>